<accession>A0A1C3EL44</accession>
<evidence type="ECO:0000313" key="5">
    <source>
        <dbReference type="Proteomes" id="UP000094936"/>
    </source>
</evidence>
<dbReference type="PRINTS" id="PR00040">
    <property type="entry name" value="HTHMERR"/>
</dbReference>
<evidence type="ECO:0000313" key="4">
    <source>
        <dbReference type="EMBL" id="ODA33952.1"/>
    </source>
</evidence>
<dbReference type="Gene3D" id="1.10.1660.10">
    <property type="match status" value="1"/>
</dbReference>
<dbReference type="InterPro" id="IPR000551">
    <property type="entry name" value="MerR-type_HTH_dom"/>
</dbReference>
<evidence type="ECO:0000256" key="1">
    <source>
        <dbReference type="ARBA" id="ARBA00023125"/>
    </source>
</evidence>
<dbReference type="Proteomes" id="UP000094936">
    <property type="component" value="Unassembled WGS sequence"/>
</dbReference>
<dbReference type="STRING" id="1080227.A8L45_07835"/>
<sequence>MYIGEVSKKTGASIKAIRFYEKLGLLTDVARSGRYRIYNDTHIFLIQCIVQAKAQGFKLAEIKRALSYKDEQAPWLHILEMIEHKQQSLSEDIQRMQDQKKTLSELHAQIKRCLSDNPQCQLEDGI</sequence>
<dbReference type="Pfam" id="PF13411">
    <property type="entry name" value="MerR_1"/>
    <property type="match status" value="1"/>
</dbReference>
<dbReference type="PANTHER" id="PTHR30204:SF96">
    <property type="entry name" value="CHROMOSOME-ANCHORING PROTEIN RACA"/>
    <property type="match status" value="1"/>
</dbReference>
<dbReference type="GO" id="GO:0003677">
    <property type="term" value="F:DNA binding"/>
    <property type="evidence" value="ECO:0007669"/>
    <property type="project" value="UniProtKB-KW"/>
</dbReference>
<organism evidence="4 5">
    <name type="scientific">Veronia pacifica</name>
    <dbReference type="NCBI Taxonomy" id="1080227"/>
    <lineage>
        <taxon>Bacteria</taxon>
        <taxon>Pseudomonadati</taxon>
        <taxon>Pseudomonadota</taxon>
        <taxon>Gammaproteobacteria</taxon>
        <taxon>Vibrionales</taxon>
        <taxon>Vibrionaceae</taxon>
        <taxon>Veronia</taxon>
    </lineage>
</organism>
<feature type="coiled-coil region" evidence="2">
    <location>
        <begin position="79"/>
        <end position="106"/>
    </location>
</feature>
<keyword evidence="2" id="KW-0175">Coiled coil</keyword>
<keyword evidence="5" id="KW-1185">Reference proteome</keyword>
<feature type="domain" description="HTH merR-type" evidence="3">
    <location>
        <begin position="1"/>
        <end position="68"/>
    </location>
</feature>
<dbReference type="SMART" id="SM00422">
    <property type="entry name" value="HTH_MERR"/>
    <property type="match status" value="1"/>
</dbReference>
<reference evidence="4 5" key="1">
    <citation type="submission" date="2016-05" db="EMBL/GenBank/DDBJ databases">
        <title>Genomic Taxonomy of the Vibrionaceae.</title>
        <authorList>
            <person name="Gomez-Gil B."/>
            <person name="Enciso-Ibarra J."/>
        </authorList>
    </citation>
    <scope>NUCLEOTIDE SEQUENCE [LARGE SCALE GENOMIC DNA]</scope>
    <source>
        <strain evidence="4 5">CAIM 1920</strain>
    </source>
</reference>
<dbReference type="PROSITE" id="PS50937">
    <property type="entry name" value="HTH_MERR_2"/>
    <property type="match status" value="1"/>
</dbReference>
<gene>
    <name evidence="4" type="ORF">A8L45_07835</name>
</gene>
<dbReference type="InterPro" id="IPR009061">
    <property type="entry name" value="DNA-bd_dom_put_sf"/>
</dbReference>
<evidence type="ECO:0000256" key="2">
    <source>
        <dbReference type="SAM" id="Coils"/>
    </source>
</evidence>
<protein>
    <recommendedName>
        <fullName evidence="3">HTH merR-type domain-containing protein</fullName>
    </recommendedName>
</protein>
<dbReference type="SUPFAM" id="SSF46955">
    <property type="entry name" value="Putative DNA-binding domain"/>
    <property type="match status" value="1"/>
</dbReference>
<dbReference type="InterPro" id="IPR047057">
    <property type="entry name" value="MerR_fam"/>
</dbReference>
<evidence type="ECO:0000259" key="3">
    <source>
        <dbReference type="PROSITE" id="PS50937"/>
    </source>
</evidence>
<dbReference type="GO" id="GO:0003700">
    <property type="term" value="F:DNA-binding transcription factor activity"/>
    <property type="evidence" value="ECO:0007669"/>
    <property type="project" value="InterPro"/>
</dbReference>
<dbReference type="EMBL" id="LYBM01000011">
    <property type="protein sequence ID" value="ODA33952.1"/>
    <property type="molecule type" value="Genomic_DNA"/>
</dbReference>
<dbReference type="AlphaFoldDB" id="A0A1C3EL44"/>
<comment type="caution">
    <text evidence="4">The sequence shown here is derived from an EMBL/GenBank/DDBJ whole genome shotgun (WGS) entry which is preliminary data.</text>
</comment>
<dbReference type="PANTHER" id="PTHR30204">
    <property type="entry name" value="REDOX-CYCLING DRUG-SENSING TRANSCRIPTIONAL ACTIVATOR SOXR"/>
    <property type="match status" value="1"/>
</dbReference>
<name>A0A1C3EL44_9GAMM</name>
<dbReference type="OrthoDB" id="9808480at2"/>
<keyword evidence="1" id="KW-0238">DNA-binding</keyword>
<proteinExistence type="predicted"/>
<dbReference type="RefSeq" id="WP_068900949.1">
    <property type="nucleotide sequence ID" value="NZ_JBHUIF010000013.1"/>
</dbReference>